<dbReference type="Proteomes" id="UP001484535">
    <property type="component" value="Unassembled WGS sequence"/>
</dbReference>
<accession>A0ABV0D2Q4</accession>
<sequence>MRDAVRAQQRIDVGRDPANIGELGAGSFRPATLAENPAGFLFRHIKLAQLLDRDRLAGAVSIFEYSEALLRSTLSEQVNELRVTLA</sequence>
<keyword evidence="2" id="KW-1185">Reference proteome</keyword>
<dbReference type="RefSeq" id="WP_346785641.1">
    <property type="nucleotide sequence ID" value="NZ_JBDLBR010000004.1"/>
</dbReference>
<dbReference type="EMBL" id="JBDLBR010000004">
    <property type="protein sequence ID" value="MEN7538190.1"/>
    <property type="molecule type" value="Genomic_DNA"/>
</dbReference>
<proteinExistence type="predicted"/>
<evidence type="ECO:0000313" key="2">
    <source>
        <dbReference type="Proteomes" id="UP001484535"/>
    </source>
</evidence>
<name>A0ABV0D2Q4_9SPHN</name>
<gene>
    <name evidence="1" type="ORF">ABDJ38_13490</name>
</gene>
<organism evidence="1 2">
    <name type="scientific">Aurantiacibacter flavus</name>
    <dbReference type="NCBI Taxonomy" id="3145232"/>
    <lineage>
        <taxon>Bacteria</taxon>
        <taxon>Pseudomonadati</taxon>
        <taxon>Pseudomonadota</taxon>
        <taxon>Alphaproteobacteria</taxon>
        <taxon>Sphingomonadales</taxon>
        <taxon>Erythrobacteraceae</taxon>
        <taxon>Aurantiacibacter</taxon>
    </lineage>
</organism>
<comment type="caution">
    <text evidence="1">The sequence shown here is derived from an EMBL/GenBank/DDBJ whole genome shotgun (WGS) entry which is preliminary data.</text>
</comment>
<evidence type="ECO:0000313" key="1">
    <source>
        <dbReference type="EMBL" id="MEN7538190.1"/>
    </source>
</evidence>
<protein>
    <submittedName>
        <fullName evidence="1">Uncharacterized protein</fullName>
    </submittedName>
</protein>
<reference evidence="1 2" key="1">
    <citation type="submission" date="2024-05" db="EMBL/GenBank/DDBJ databases">
        <authorList>
            <person name="Park S."/>
        </authorList>
    </citation>
    <scope>NUCLEOTIDE SEQUENCE [LARGE SCALE GENOMIC DNA]</scope>
    <source>
        <strain evidence="1 2">DGU5</strain>
    </source>
</reference>